<dbReference type="InterPro" id="IPR050765">
    <property type="entry name" value="Riboflavin_Biosynth_HTPR"/>
</dbReference>
<evidence type="ECO:0000259" key="1">
    <source>
        <dbReference type="Pfam" id="PF01872"/>
    </source>
</evidence>
<dbReference type="PANTHER" id="PTHR38011:SF11">
    <property type="entry name" value="2,5-DIAMINO-6-RIBOSYLAMINO-4(3H)-PYRIMIDINONE 5'-PHOSPHATE REDUCTASE"/>
    <property type="match status" value="1"/>
</dbReference>
<dbReference type="AlphaFoldDB" id="A0A2T0M1G6"/>
<feature type="domain" description="Bacterial bifunctional deaminase-reductase C-terminal" evidence="1">
    <location>
        <begin position="3"/>
        <end position="178"/>
    </location>
</feature>
<dbReference type="EMBL" id="PVNH01000002">
    <property type="protein sequence ID" value="PRX50444.1"/>
    <property type="molecule type" value="Genomic_DNA"/>
</dbReference>
<keyword evidence="3" id="KW-1185">Reference proteome</keyword>
<accession>A0A2T0M1G6</accession>
<dbReference type="RefSeq" id="WP_106177528.1">
    <property type="nucleotide sequence ID" value="NZ_PVNH01000002.1"/>
</dbReference>
<reference evidence="2 3" key="1">
    <citation type="submission" date="2018-03" db="EMBL/GenBank/DDBJ databases">
        <title>Genomic Encyclopedia of Type Strains, Phase III (KMG-III): the genomes of soil and plant-associated and newly described type strains.</title>
        <authorList>
            <person name="Whitman W."/>
        </authorList>
    </citation>
    <scope>NUCLEOTIDE SEQUENCE [LARGE SCALE GENOMIC DNA]</scope>
    <source>
        <strain evidence="2 3">CGMCC 4.7125</strain>
    </source>
</reference>
<dbReference type="OrthoDB" id="7949219at2"/>
<protein>
    <submittedName>
        <fullName evidence="2">Dihydrofolate reductase</fullName>
    </submittedName>
</protein>
<comment type="caution">
    <text evidence="2">The sequence shown here is derived from an EMBL/GenBank/DDBJ whole genome shotgun (WGS) entry which is preliminary data.</text>
</comment>
<dbReference type="GO" id="GO:0008703">
    <property type="term" value="F:5-amino-6-(5-phosphoribosylamino)uracil reductase activity"/>
    <property type="evidence" value="ECO:0007669"/>
    <property type="project" value="InterPro"/>
</dbReference>
<dbReference type="Pfam" id="PF01872">
    <property type="entry name" value="RibD_C"/>
    <property type="match status" value="1"/>
</dbReference>
<dbReference type="SUPFAM" id="SSF53597">
    <property type="entry name" value="Dihydrofolate reductase-like"/>
    <property type="match status" value="1"/>
</dbReference>
<dbReference type="Proteomes" id="UP000238362">
    <property type="component" value="Unassembled WGS sequence"/>
</dbReference>
<organism evidence="2 3">
    <name type="scientific">Prauserella shujinwangii</name>
    <dbReference type="NCBI Taxonomy" id="1453103"/>
    <lineage>
        <taxon>Bacteria</taxon>
        <taxon>Bacillati</taxon>
        <taxon>Actinomycetota</taxon>
        <taxon>Actinomycetes</taxon>
        <taxon>Pseudonocardiales</taxon>
        <taxon>Pseudonocardiaceae</taxon>
        <taxon>Prauserella</taxon>
    </lineage>
</organism>
<evidence type="ECO:0000313" key="2">
    <source>
        <dbReference type="EMBL" id="PRX50444.1"/>
    </source>
</evidence>
<gene>
    <name evidence="2" type="ORF">B0I33_102565</name>
</gene>
<dbReference type="GO" id="GO:0009231">
    <property type="term" value="P:riboflavin biosynthetic process"/>
    <property type="evidence" value="ECO:0007669"/>
    <property type="project" value="InterPro"/>
</dbReference>
<sequence length="183" mass="20843">MSKIIHFVHQSVDGFIEGPNGEFDWPMMGSELGTYSRGLSDEVDAFLYGRVVWSFMASYWPKAEEISTDEHDLKFAPRWREKRKFVVSRTLERADWNTTVVPGPEELGKLKEQPGNDMVLFGGSDLAASLTEHGLIDEYQVFVHPVVLGGGRPTFLTPAARFDLRLAESRTFDDKVVLLRYER</sequence>
<dbReference type="PANTHER" id="PTHR38011">
    <property type="entry name" value="DIHYDROFOLATE REDUCTASE FAMILY PROTEIN (AFU_ORTHOLOGUE AFUA_8G06820)"/>
    <property type="match status" value="1"/>
</dbReference>
<dbReference type="InterPro" id="IPR002734">
    <property type="entry name" value="RibDG_C"/>
</dbReference>
<dbReference type="Gene3D" id="3.40.430.10">
    <property type="entry name" value="Dihydrofolate Reductase, subunit A"/>
    <property type="match status" value="1"/>
</dbReference>
<name>A0A2T0M1G6_9PSEU</name>
<evidence type="ECO:0000313" key="3">
    <source>
        <dbReference type="Proteomes" id="UP000238362"/>
    </source>
</evidence>
<dbReference type="InterPro" id="IPR024072">
    <property type="entry name" value="DHFR-like_dom_sf"/>
</dbReference>
<proteinExistence type="predicted"/>